<accession>A0A2Z6N7X1</accession>
<dbReference type="Proteomes" id="UP000242715">
    <property type="component" value="Unassembled WGS sequence"/>
</dbReference>
<sequence length="76" mass="8815">MVVESPIWDNDMIQNFATLSLGMEPWDPMPKKSRRYVVETVMEMIRVKSRFRGGGKDVAGIGVAWCVVSRQQWRRT</sequence>
<dbReference type="AlphaFoldDB" id="A0A2Z6N7X1"/>
<proteinExistence type="predicted"/>
<name>A0A2Z6N7X1_TRISU</name>
<reference evidence="2" key="1">
    <citation type="journal article" date="2017" name="Front. Plant Sci.">
        <title>Climate Clever Clovers: New Paradigm to Reduce the Environmental Footprint of Ruminants by Breeding Low Methanogenic Forages Utilizing Haplotype Variation.</title>
        <authorList>
            <person name="Kaur P."/>
            <person name="Appels R."/>
            <person name="Bayer P.E."/>
            <person name="Keeble-Gagnere G."/>
            <person name="Wang J."/>
            <person name="Hirakawa H."/>
            <person name="Shirasawa K."/>
            <person name="Vercoe P."/>
            <person name="Stefanova K."/>
            <person name="Durmic Z."/>
            <person name="Nichols P."/>
            <person name="Revell C."/>
            <person name="Isobe S.N."/>
            <person name="Edwards D."/>
            <person name="Erskine W."/>
        </authorList>
    </citation>
    <scope>NUCLEOTIDE SEQUENCE [LARGE SCALE GENOMIC DNA]</scope>
    <source>
        <strain evidence="2">cv. Daliak</strain>
    </source>
</reference>
<organism evidence="1 2">
    <name type="scientific">Trifolium subterraneum</name>
    <name type="common">Subterranean clover</name>
    <dbReference type="NCBI Taxonomy" id="3900"/>
    <lineage>
        <taxon>Eukaryota</taxon>
        <taxon>Viridiplantae</taxon>
        <taxon>Streptophyta</taxon>
        <taxon>Embryophyta</taxon>
        <taxon>Tracheophyta</taxon>
        <taxon>Spermatophyta</taxon>
        <taxon>Magnoliopsida</taxon>
        <taxon>eudicotyledons</taxon>
        <taxon>Gunneridae</taxon>
        <taxon>Pentapetalae</taxon>
        <taxon>rosids</taxon>
        <taxon>fabids</taxon>
        <taxon>Fabales</taxon>
        <taxon>Fabaceae</taxon>
        <taxon>Papilionoideae</taxon>
        <taxon>50 kb inversion clade</taxon>
        <taxon>NPAAA clade</taxon>
        <taxon>Hologalegina</taxon>
        <taxon>IRL clade</taxon>
        <taxon>Trifolieae</taxon>
        <taxon>Trifolium</taxon>
    </lineage>
</organism>
<dbReference type="EMBL" id="DF973777">
    <property type="protein sequence ID" value="GAU39781.1"/>
    <property type="molecule type" value="Genomic_DNA"/>
</dbReference>
<keyword evidence="2" id="KW-1185">Reference proteome</keyword>
<evidence type="ECO:0000313" key="1">
    <source>
        <dbReference type="EMBL" id="GAU39781.1"/>
    </source>
</evidence>
<gene>
    <name evidence="1" type="ORF">TSUD_220250</name>
</gene>
<protein>
    <submittedName>
        <fullName evidence="1">Uncharacterized protein</fullName>
    </submittedName>
</protein>
<evidence type="ECO:0000313" key="2">
    <source>
        <dbReference type="Proteomes" id="UP000242715"/>
    </source>
</evidence>